<accession>A0A250KV69</accession>
<keyword evidence="2" id="KW-1185">Reference proteome</keyword>
<dbReference type="KEGG" id="mmai:sS8_3603"/>
<dbReference type="RefSeq" id="WP_119630826.1">
    <property type="nucleotide sequence ID" value="NZ_AP017928.1"/>
</dbReference>
<name>A0A250KV69_9GAMM</name>
<proteinExistence type="predicted"/>
<protein>
    <submittedName>
        <fullName evidence="1">Uncharacterized protein</fullName>
    </submittedName>
</protein>
<dbReference type="EMBL" id="AP017928">
    <property type="protein sequence ID" value="BBA35540.1"/>
    <property type="molecule type" value="Genomic_DNA"/>
</dbReference>
<reference evidence="1 2" key="1">
    <citation type="submission" date="2016-12" db="EMBL/GenBank/DDBJ databases">
        <title>Genome sequencing of Methylocaldum marinum.</title>
        <authorList>
            <person name="Takeuchi M."/>
            <person name="Kamagata Y."/>
            <person name="Hiraoka S."/>
            <person name="Oshima K."/>
            <person name="Hattori M."/>
            <person name="Iwasaki W."/>
        </authorList>
    </citation>
    <scope>NUCLEOTIDE SEQUENCE [LARGE SCALE GENOMIC DNA]</scope>
    <source>
        <strain evidence="1 2">S8</strain>
    </source>
</reference>
<evidence type="ECO:0000313" key="1">
    <source>
        <dbReference type="EMBL" id="BBA35540.1"/>
    </source>
</evidence>
<gene>
    <name evidence="1" type="ORF">sS8_3603</name>
</gene>
<dbReference type="Proteomes" id="UP000266313">
    <property type="component" value="Chromosome"/>
</dbReference>
<dbReference type="OrthoDB" id="1263497at2"/>
<dbReference type="AlphaFoldDB" id="A0A250KV69"/>
<sequence length="103" mass="11945">MNTIELIKAIERRPGMYVDSDSLQSLVSFIRGYYFARSQSGVIDEYDRLFSEKFYPWLKDKYSLPGAASWGDLILEIASMQNLGTLDAFFREFHDFLKNSGVR</sequence>
<evidence type="ECO:0000313" key="2">
    <source>
        <dbReference type="Proteomes" id="UP000266313"/>
    </source>
</evidence>
<organism evidence="1 2">
    <name type="scientific">Methylocaldum marinum</name>
    <dbReference type="NCBI Taxonomy" id="1432792"/>
    <lineage>
        <taxon>Bacteria</taxon>
        <taxon>Pseudomonadati</taxon>
        <taxon>Pseudomonadota</taxon>
        <taxon>Gammaproteobacteria</taxon>
        <taxon>Methylococcales</taxon>
        <taxon>Methylococcaceae</taxon>
        <taxon>Methylocaldum</taxon>
    </lineage>
</organism>